<keyword evidence="4" id="KW-1185">Reference proteome</keyword>
<feature type="compositionally biased region" description="Low complexity" evidence="2">
    <location>
        <begin position="264"/>
        <end position="291"/>
    </location>
</feature>
<protein>
    <submittedName>
        <fullName evidence="3">Uncharacterized protein</fullName>
    </submittedName>
</protein>
<evidence type="ECO:0000313" key="4">
    <source>
        <dbReference type="Proteomes" id="UP001526201"/>
    </source>
</evidence>
<dbReference type="EMBL" id="JACKTY010000029">
    <property type="protein sequence ID" value="MCV7227356.1"/>
    <property type="molecule type" value="Genomic_DNA"/>
</dbReference>
<evidence type="ECO:0000256" key="1">
    <source>
        <dbReference type="SAM" id="Coils"/>
    </source>
</evidence>
<dbReference type="RefSeq" id="WP_264068292.1">
    <property type="nucleotide sequence ID" value="NZ_JACKTY010000029.1"/>
</dbReference>
<feature type="region of interest" description="Disordered" evidence="2">
    <location>
        <begin position="264"/>
        <end position="476"/>
    </location>
</feature>
<sequence length="476" mass="47992">MAGRFDVAARLAEGRPAVDDLQTYVAASQARGYVDAALTPSAQIGEWYGTEDGLDLHVLDADCAALRAAAQTAEEALRVLSEQATALEHAWAGSGGIAAVAFLRRHGTAGAGVAEAARRAADACATLRDQLWNVVDRRVEATVVIDERTRSQRPGWLTAAREVIAGAQDDGSATVIDSQVKPFVDNDIRAGWVPAMRSATAEVSAAYRVARDAVDARPRGYFEVPGDLGPRFVAPAAAAPTSAAAVAAVRPAAATAVDDTWPAEPGAAPLPASAPALPSASFAPPASVAPELSPPPPPTPPPPPPPPPPPTPPAAALPVSTPEFPSSAPGLGSLPGLGRGVPGGGVPQRLGGLLSDLLGGAADTSPPESLPDSDIGDEPDLADGEDEPKGGTDDPEDPEDTGAPQPAADVADEVVDETAEPCGDDEQEPQPEPVPVDTGSVPAPPVAQAPPADPVAAPAGSTPCEIAADELPQAGR</sequence>
<feature type="compositionally biased region" description="Pro residues" evidence="2">
    <location>
        <begin position="292"/>
        <end position="315"/>
    </location>
</feature>
<evidence type="ECO:0000313" key="3">
    <source>
        <dbReference type="EMBL" id="MCV7227356.1"/>
    </source>
</evidence>
<name>A0ABT3CDN0_9MYCO</name>
<keyword evidence="1" id="KW-0175">Coiled coil</keyword>
<proteinExistence type="predicted"/>
<evidence type="ECO:0000256" key="2">
    <source>
        <dbReference type="SAM" id="MobiDB-lite"/>
    </source>
</evidence>
<accession>A0ABT3CDN0</accession>
<dbReference type="PRINTS" id="PR01217">
    <property type="entry name" value="PRICHEXTENSN"/>
</dbReference>
<reference evidence="3 4" key="1">
    <citation type="journal article" date="2022" name="BMC Genomics">
        <title>Comparative genome analysis of mycobacteria focusing on tRNA and non-coding RNA.</title>
        <authorList>
            <person name="Behra P.R.K."/>
            <person name="Pettersson B.M.F."/>
            <person name="Ramesh M."/>
            <person name="Das S."/>
            <person name="Dasgupta S."/>
            <person name="Kirsebom L.A."/>
        </authorList>
    </citation>
    <scope>NUCLEOTIDE SEQUENCE [LARGE SCALE GENOMIC DNA]</scope>
    <source>
        <strain evidence="3 4">DSM 44078</strain>
    </source>
</reference>
<comment type="caution">
    <text evidence="3">The sequence shown here is derived from an EMBL/GenBank/DDBJ whole genome shotgun (WGS) entry which is preliminary data.</text>
</comment>
<feature type="coiled-coil region" evidence="1">
    <location>
        <begin position="63"/>
        <end position="90"/>
    </location>
</feature>
<organism evidence="3 4">
    <name type="scientific">Mycolicibacterium komossense</name>
    <dbReference type="NCBI Taxonomy" id="1779"/>
    <lineage>
        <taxon>Bacteria</taxon>
        <taxon>Bacillati</taxon>
        <taxon>Actinomycetota</taxon>
        <taxon>Actinomycetes</taxon>
        <taxon>Mycobacteriales</taxon>
        <taxon>Mycobacteriaceae</taxon>
        <taxon>Mycolicibacterium</taxon>
    </lineage>
</organism>
<feature type="compositionally biased region" description="Acidic residues" evidence="2">
    <location>
        <begin position="374"/>
        <end position="386"/>
    </location>
</feature>
<feature type="compositionally biased region" description="Gly residues" evidence="2">
    <location>
        <begin position="333"/>
        <end position="346"/>
    </location>
</feature>
<dbReference type="Proteomes" id="UP001526201">
    <property type="component" value="Unassembled WGS sequence"/>
</dbReference>
<gene>
    <name evidence="3" type="ORF">H7J73_15080</name>
</gene>
<feature type="compositionally biased region" description="Low complexity" evidence="2">
    <location>
        <begin position="347"/>
        <end position="360"/>
    </location>
</feature>
<feature type="compositionally biased region" description="Acidic residues" evidence="2">
    <location>
        <begin position="410"/>
        <end position="429"/>
    </location>
</feature>
<feature type="compositionally biased region" description="Pro residues" evidence="2">
    <location>
        <begin position="442"/>
        <end position="453"/>
    </location>
</feature>